<dbReference type="Proteomes" id="UP001623232">
    <property type="component" value="Chromosome"/>
</dbReference>
<reference evidence="2 3" key="1">
    <citation type="submission" date="2023-04" db="EMBL/GenBank/DDBJ databases">
        <title>Complete genome sequence of Alisedimentitalea scapharcae.</title>
        <authorList>
            <person name="Rong J.-C."/>
            <person name="Yi M.-L."/>
            <person name="Zhao Q."/>
        </authorList>
    </citation>
    <scope>NUCLEOTIDE SEQUENCE [LARGE SCALE GENOMIC DNA]</scope>
    <source>
        <strain evidence="2 3">KCTC 42119</strain>
    </source>
</reference>
<keyword evidence="1" id="KW-1133">Transmembrane helix</keyword>
<dbReference type="RefSeq" id="WP_406644410.1">
    <property type="nucleotide sequence ID" value="NZ_CP123584.1"/>
</dbReference>
<evidence type="ECO:0000256" key="1">
    <source>
        <dbReference type="SAM" id="Phobius"/>
    </source>
</evidence>
<dbReference type="InterPro" id="IPR045519">
    <property type="entry name" value="DUF6476"/>
</dbReference>
<evidence type="ECO:0000313" key="2">
    <source>
        <dbReference type="EMBL" id="WZK87173.1"/>
    </source>
</evidence>
<dbReference type="EMBL" id="CP123584">
    <property type="protein sequence ID" value="WZK87173.1"/>
    <property type="molecule type" value="Genomic_DNA"/>
</dbReference>
<keyword evidence="1" id="KW-0472">Membrane</keyword>
<keyword evidence="1" id="KW-0812">Transmembrane</keyword>
<protein>
    <submittedName>
        <fullName evidence="2">DUF6476 family protein</fullName>
    </submittedName>
</protein>
<dbReference type="Pfam" id="PF20082">
    <property type="entry name" value="DUF6476"/>
    <property type="match status" value="1"/>
</dbReference>
<sequence length="102" mass="11089">MDDSPQPELPANLRFLRVLVTVLTAVMIVGVVVVVGLLVTRLKSGPAQMALPDQIVLPDGTRAQAFTQGATWFAVVTHDDRILIFSREDGRLVQDIPVSLPD</sequence>
<keyword evidence="3" id="KW-1185">Reference proteome</keyword>
<gene>
    <name evidence="2" type="ORF">QEZ52_11075</name>
</gene>
<proteinExistence type="predicted"/>
<organism evidence="2 3">
    <name type="scientific">Aliisedimentitalea scapharcae</name>
    <dbReference type="NCBI Taxonomy" id="1524259"/>
    <lineage>
        <taxon>Bacteria</taxon>
        <taxon>Pseudomonadati</taxon>
        <taxon>Pseudomonadota</taxon>
        <taxon>Alphaproteobacteria</taxon>
        <taxon>Rhodobacterales</taxon>
        <taxon>Roseobacteraceae</taxon>
        <taxon>Aliisedimentitalea</taxon>
    </lineage>
</organism>
<name>A0ABZ2XM62_9RHOB</name>
<evidence type="ECO:0000313" key="3">
    <source>
        <dbReference type="Proteomes" id="UP001623232"/>
    </source>
</evidence>
<accession>A0ABZ2XM62</accession>
<feature type="transmembrane region" description="Helical" evidence="1">
    <location>
        <begin position="15"/>
        <end position="39"/>
    </location>
</feature>